<feature type="domain" description="HEPN AbiJ-N-terminal" evidence="1">
    <location>
        <begin position="3"/>
        <end position="147"/>
    </location>
</feature>
<sequence>MAKFSDRMGITTPPTELQVESINGDLHNSLWNLLTISFALRWQELLESLYLFYYKLPIDSMPKYEDECCQILRDKFFKASWDEVYNLIEYILQNINGLTDKKWSQAEFEALLNRFLERELSGWRAIKGEIVPITDKHEVESIREAASESPSGLEGVSTQIKNALHLLGKKPEPDYRNSIKESISAVEGICKMLTGERSGGLDNAMKKLSEKMHLHPSLKLGFLKLYGYTSDEGGIRHSILEEKEIGFAEAKYMLVTCSAFVNFVKDKAHKEGLL</sequence>
<dbReference type="EMBL" id="UOEA01000074">
    <property type="protein sequence ID" value="VAV84837.1"/>
    <property type="molecule type" value="Genomic_DNA"/>
</dbReference>
<evidence type="ECO:0000313" key="2">
    <source>
        <dbReference type="EMBL" id="VAV84837.1"/>
    </source>
</evidence>
<proteinExistence type="predicted"/>
<organism evidence="2">
    <name type="scientific">hydrothermal vent metagenome</name>
    <dbReference type="NCBI Taxonomy" id="652676"/>
    <lineage>
        <taxon>unclassified sequences</taxon>
        <taxon>metagenomes</taxon>
        <taxon>ecological metagenomes</taxon>
    </lineage>
</organism>
<protein>
    <recommendedName>
        <fullName evidence="1">HEPN AbiJ-N-terminal domain-containing protein</fullName>
    </recommendedName>
</protein>
<gene>
    <name evidence="2" type="ORF">MNBD_DELTA01-1914</name>
</gene>
<dbReference type="InterPro" id="IPR049503">
    <property type="entry name" value="AbiJ_NTD4"/>
</dbReference>
<name>A0A3B0QZD1_9ZZZZ</name>
<reference evidence="2" key="1">
    <citation type="submission" date="2018-06" db="EMBL/GenBank/DDBJ databases">
        <authorList>
            <person name="Zhirakovskaya E."/>
        </authorList>
    </citation>
    <scope>NUCLEOTIDE SEQUENCE</scope>
</reference>
<accession>A0A3B0QZD1</accession>
<dbReference type="Pfam" id="PF18863">
    <property type="entry name" value="AbiJ_NTD4"/>
    <property type="match status" value="1"/>
</dbReference>
<evidence type="ECO:0000259" key="1">
    <source>
        <dbReference type="Pfam" id="PF18863"/>
    </source>
</evidence>
<dbReference type="AlphaFoldDB" id="A0A3B0QZD1"/>